<name>A0A1H3BIM3_9BACT</name>
<dbReference type="CDD" id="cd12956">
    <property type="entry name" value="CBM_SusE-F_like"/>
    <property type="match status" value="1"/>
</dbReference>
<dbReference type="GO" id="GO:2001070">
    <property type="term" value="F:starch binding"/>
    <property type="evidence" value="ECO:0007669"/>
    <property type="project" value="InterPro"/>
</dbReference>
<dbReference type="EMBL" id="FNOV01000001">
    <property type="protein sequence ID" value="SDX41578.1"/>
    <property type="molecule type" value="Genomic_DNA"/>
</dbReference>
<proteinExistence type="predicted"/>
<dbReference type="Gene3D" id="2.60.40.3620">
    <property type="match status" value="1"/>
</dbReference>
<feature type="domain" description="SusE outer membrane protein" evidence="1">
    <location>
        <begin position="25"/>
        <end position="129"/>
    </location>
</feature>
<dbReference type="PROSITE" id="PS51257">
    <property type="entry name" value="PROKAR_LIPOPROTEIN"/>
    <property type="match status" value="1"/>
</dbReference>
<dbReference type="InterPro" id="IPR025970">
    <property type="entry name" value="SusE"/>
</dbReference>
<dbReference type="STRING" id="651662.SAMN04488069_101301"/>
<accession>A0A1H3BIM3</accession>
<dbReference type="Proteomes" id="UP000199249">
    <property type="component" value="Unassembled WGS sequence"/>
</dbReference>
<evidence type="ECO:0000313" key="3">
    <source>
        <dbReference type="Proteomes" id="UP000199249"/>
    </source>
</evidence>
<protein>
    <submittedName>
        <fullName evidence="2">SusE outer membrane protein</fullName>
    </submittedName>
</protein>
<reference evidence="3" key="1">
    <citation type="submission" date="2016-10" db="EMBL/GenBank/DDBJ databases">
        <authorList>
            <person name="Varghese N."/>
            <person name="Submissions S."/>
        </authorList>
    </citation>
    <scope>NUCLEOTIDE SEQUENCE [LARGE SCALE GENOMIC DNA]</scope>
    <source>
        <strain evidence="3">CGMCC 1.8975</strain>
    </source>
</reference>
<sequence>MKNLFTKLTGLSLVAALFLTSCEKEGDKIMLTQTAAPQLQASTTTPVLSRANADKDAVTYTWTPTNYGFAAGPNYTLEFDTKGNNFKSARTISVGTATTRTLTVSELNSIYSDLKRPAGEVSELEVRLQSMLLNNAGLMMSNLTGIKATPYESRELPQDVWAIIGDATTNGWGTETPMTYDFDRRVWTITLPLTAAYYKFRANNDWGLNLGALSDGDATKTAGPLKEGGSNIKISEAGTYTVTLNYSVKPATYTAVKQ</sequence>
<dbReference type="Pfam" id="PF14292">
    <property type="entry name" value="SusE"/>
    <property type="match status" value="1"/>
</dbReference>
<dbReference type="RefSeq" id="WP_092737139.1">
    <property type="nucleotide sequence ID" value="NZ_FNOV01000001.1"/>
</dbReference>
<dbReference type="AlphaFoldDB" id="A0A1H3BIM3"/>
<dbReference type="OrthoDB" id="975117at2"/>
<evidence type="ECO:0000259" key="1">
    <source>
        <dbReference type="Pfam" id="PF14292"/>
    </source>
</evidence>
<keyword evidence="3" id="KW-1185">Reference proteome</keyword>
<organism evidence="2 3">
    <name type="scientific">Hymenobacter psychrophilus</name>
    <dbReference type="NCBI Taxonomy" id="651662"/>
    <lineage>
        <taxon>Bacteria</taxon>
        <taxon>Pseudomonadati</taxon>
        <taxon>Bacteroidota</taxon>
        <taxon>Cytophagia</taxon>
        <taxon>Cytophagales</taxon>
        <taxon>Hymenobacteraceae</taxon>
        <taxon>Hymenobacter</taxon>
    </lineage>
</organism>
<evidence type="ECO:0000313" key="2">
    <source>
        <dbReference type="EMBL" id="SDX41578.1"/>
    </source>
</evidence>
<gene>
    <name evidence="2" type="ORF">SAMN04488069_101301</name>
</gene>
<dbReference type="GO" id="GO:0019867">
    <property type="term" value="C:outer membrane"/>
    <property type="evidence" value="ECO:0007669"/>
    <property type="project" value="InterPro"/>
</dbReference>